<sequence>MHRGALAMADSRSSHLEALRTSPTSQGCASVSSSLYQAPSPLVKETNKWQPSGESVSDGGRGIGQGPGRKRAWSSQSPQSAVYVALWVGPGQEYLLSAQTARVPLSCPHLHPTVCFSLQQPATVTLLSKTTGTLTPLCTLRQEGGVRPHSPRSLCPGPVPGDKDGASLTLQSSQQGQAGPKERTTPEMTLRPPLGSSLSDPASLTPRAGPR</sequence>
<feature type="region of interest" description="Disordered" evidence="1">
    <location>
        <begin position="1"/>
        <end position="75"/>
    </location>
</feature>
<feature type="compositionally biased region" description="Polar residues" evidence="1">
    <location>
        <begin position="168"/>
        <end position="177"/>
    </location>
</feature>
<gene>
    <name evidence="2" type="ORF">HJG60_010052</name>
</gene>
<feature type="region of interest" description="Disordered" evidence="1">
    <location>
        <begin position="142"/>
        <end position="211"/>
    </location>
</feature>
<feature type="compositionally biased region" description="Polar residues" evidence="1">
    <location>
        <begin position="21"/>
        <end position="37"/>
    </location>
</feature>
<dbReference type="Proteomes" id="UP000664940">
    <property type="component" value="Unassembled WGS sequence"/>
</dbReference>
<name>A0A834B0X3_9CHIR</name>
<evidence type="ECO:0000256" key="1">
    <source>
        <dbReference type="SAM" id="MobiDB-lite"/>
    </source>
</evidence>
<reference evidence="2 3" key="1">
    <citation type="journal article" date="2020" name="Nature">
        <title>Six reference-quality genomes reveal evolution of bat adaptations.</title>
        <authorList>
            <person name="Jebb D."/>
            <person name="Huang Z."/>
            <person name="Pippel M."/>
            <person name="Hughes G.M."/>
            <person name="Lavrichenko K."/>
            <person name="Devanna P."/>
            <person name="Winkler S."/>
            <person name="Jermiin L.S."/>
            <person name="Skirmuntt E.C."/>
            <person name="Katzourakis A."/>
            <person name="Burkitt-Gray L."/>
            <person name="Ray D.A."/>
            <person name="Sullivan K.A.M."/>
            <person name="Roscito J.G."/>
            <person name="Kirilenko B.M."/>
            <person name="Davalos L.M."/>
            <person name="Corthals A.P."/>
            <person name="Power M.L."/>
            <person name="Jones G."/>
            <person name="Ransome R.D."/>
            <person name="Dechmann D.K.N."/>
            <person name="Locatelli A.G."/>
            <person name="Puechmaille S.J."/>
            <person name="Fedrigo O."/>
            <person name="Jarvis E.D."/>
            <person name="Hiller M."/>
            <person name="Vernes S.C."/>
            <person name="Myers E.W."/>
            <person name="Teeling E.C."/>
        </authorList>
    </citation>
    <scope>NUCLEOTIDE SEQUENCE [LARGE SCALE GENOMIC DNA]</scope>
    <source>
        <strain evidence="2">Bat1K_MPI-CBG_1</strain>
    </source>
</reference>
<dbReference type="EMBL" id="JABVXQ010000003">
    <property type="protein sequence ID" value="KAF6119566.1"/>
    <property type="molecule type" value="Genomic_DNA"/>
</dbReference>
<accession>A0A834B0X3</accession>
<comment type="caution">
    <text evidence="2">The sequence shown here is derived from an EMBL/GenBank/DDBJ whole genome shotgun (WGS) entry which is preliminary data.</text>
</comment>
<proteinExistence type="predicted"/>
<evidence type="ECO:0000313" key="2">
    <source>
        <dbReference type="EMBL" id="KAF6119566.1"/>
    </source>
</evidence>
<organism evidence="2 3">
    <name type="scientific">Phyllostomus discolor</name>
    <name type="common">pale spear-nosed bat</name>
    <dbReference type="NCBI Taxonomy" id="89673"/>
    <lineage>
        <taxon>Eukaryota</taxon>
        <taxon>Metazoa</taxon>
        <taxon>Chordata</taxon>
        <taxon>Craniata</taxon>
        <taxon>Vertebrata</taxon>
        <taxon>Euteleostomi</taxon>
        <taxon>Mammalia</taxon>
        <taxon>Eutheria</taxon>
        <taxon>Laurasiatheria</taxon>
        <taxon>Chiroptera</taxon>
        <taxon>Yangochiroptera</taxon>
        <taxon>Phyllostomidae</taxon>
        <taxon>Phyllostominae</taxon>
        <taxon>Phyllostomus</taxon>
    </lineage>
</organism>
<protein>
    <submittedName>
        <fullName evidence="2">Uncharacterized protein</fullName>
    </submittedName>
</protein>
<dbReference type="AlphaFoldDB" id="A0A834B0X3"/>
<evidence type="ECO:0000313" key="3">
    <source>
        <dbReference type="Proteomes" id="UP000664940"/>
    </source>
</evidence>